<evidence type="ECO:0008006" key="3">
    <source>
        <dbReference type="Google" id="ProtNLM"/>
    </source>
</evidence>
<sequence length="239" mass="27538">MKIVWFSAGVSSFIAAYLAKNVDEIIYTHINDQHPDSLRFVHDAEKVLGKPILITQSRYKSVNNVIQGVGYIKAPYGAPCTNILKRRVRKEWERNNPGRHTYVWGLDATEKERAERLEENMPEYDHEFPLIEAGITKQEAHGMAKRLGIKRPYMYELGYKNNNCIGCVKGGMGYWNKIRTDFPDVFQSRVEIERKLGFSILKDKNGPVFLDELDPKRGRNEKMILPECGIMCELTVEVI</sequence>
<dbReference type="Proteomes" id="UP000199652">
    <property type="component" value="Unassembled WGS sequence"/>
</dbReference>
<name>A0A1H3IPM9_EUBBA</name>
<dbReference type="InterPro" id="IPR014729">
    <property type="entry name" value="Rossmann-like_a/b/a_fold"/>
</dbReference>
<dbReference type="Gene3D" id="3.40.50.620">
    <property type="entry name" value="HUPs"/>
    <property type="match status" value="1"/>
</dbReference>
<evidence type="ECO:0000313" key="1">
    <source>
        <dbReference type="EMBL" id="SDY29783.1"/>
    </source>
</evidence>
<dbReference type="RefSeq" id="WP_090246729.1">
    <property type="nucleotide sequence ID" value="NZ_FNOU01000024.1"/>
</dbReference>
<evidence type="ECO:0000313" key="2">
    <source>
        <dbReference type="Proteomes" id="UP000199652"/>
    </source>
</evidence>
<gene>
    <name evidence="1" type="ORF">SAMN04488579_12437</name>
</gene>
<dbReference type="EMBL" id="FNOU01000024">
    <property type="protein sequence ID" value="SDY29783.1"/>
    <property type="molecule type" value="Genomic_DNA"/>
</dbReference>
<proteinExistence type="predicted"/>
<keyword evidence="2" id="KW-1185">Reference proteome</keyword>
<dbReference type="SUPFAM" id="SSF52402">
    <property type="entry name" value="Adenine nucleotide alpha hydrolases-like"/>
    <property type="match status" value="1"/>
</dbReference>
<dbReference type="AlphaFoldDB" id="A0A1H3IPM9"/>
<dbReference type="STRING" id="1528.SAMN04488579_12437"/>
<protein>
    <recommendedName>
        <fullName evidence="3">Phosphoadenosine phosphosulfate reductase family protein</fullName>
    </recommendedName>
</protein>
<organism evidence="1 2">
    <name type="scientific">Eubacterium barkeri</name>
    <name type="common">Clostridium barkeri</name>
    <dbReference type="NCBI Taxonomy" id="1528"/>
    <lineage>
        <taxon>Bacteria</taxon>
        <taxon>Bacillati</taxon>
        <taxon>Bacillota</taxon>
        <taxon>Clostridia</taxon>
        <taxon>Eubacteriales</taxon>
        <taxon>Eubacteriaceae</taxon>
        <taxon>Eubacterium</taxon>
    </lineage>
</organism>
<dbReference type="OrthoDB" id="1032766at2"/>
<reference evidence="2" key="1">
    <citation type="submission" date="2016-10" db="EMBL/GenBank/DDBJ databases">
        <authorList>
            <person name="Varghese N."/>
            <person name="Submissions S."/>
        </authorList>
    </citation>
    <scope>NUCLEOTIDE SEQUENCE [LARGE SCALE GENOMIC DNA]</scope>
    <source>
        <strain evidence="2">VPI 5359</strain>
    </source>
</reference>
<accession>A0A1H3IPM9</accession>